<reference evidence="4" key="1">
    <citation type="journal article" date="2020" name="Cell">
        <title>Large-Scale Comparative Analyses of Tick Genomes Elucidate Their Genetic Diversity and Vector Capacities.</title>
        <authorList>
            <consortium name="Tick Genome and Microbiome Consortium (TIGMIC)"/>
            <person name="Jia N."/>
            <person name="Wang J."/>
            <person name="Shi W."/>
            <person name="Du L."/>
            <person name="Sun Y."/>
            <person name="Zhan W."/>
            <person name="Jiang J.F."/>
            <person name="Wang Q."/>
            <person name="Zhang B."/>
            <person name="Ji P."/>
            <person name="Bell-Sakyi L."/>
            <person name="Cui X.M."/>
            <person name="Yuan T.T."/>
            <person name="Jiang B.G."/>
            <person name="Yang W.F."/>
            <person name="Lam T.T."/>
            <person name="Chang Q.C."/>
            <person name="Ding S.J."/>
            <person name="Wang X.J."/>
            <person name="Zhu J.G."/>
            <person name="Ruan X.D."/>
            <person name="Zhao L."/>
            <person name="Wei J.T."/>
            <person name="Ye R.Z."/>
            <person name="Que T.C."/>
            <person name="Du C.H."/>
            <person name="Zhou Y.H."/>
            <person name="Cheng J.X."/>
            <person name="Dai P.F."/>
            <person name="Guo W.B."/>
            <person name="Han X.H."/>
            <person name="Huang E.J."/>
            <person name="Li L.F."/>
            <person name="Wei W."/>
            <person name="Gao Y.C."/>
            <person name="Liu J.Z."/>
            <person name="Shao H.Z."/>
            <person name="Wang X."/>
            <person name="Wang C.C."/>
            <person name="Yang T.C."/>
            <person name="Huo Q.B."/>
            <person name="Li W."/>
            <person name="Chen H.Y."/>
            <person name="Chen S.E."/>
            <person name="Zhou L.G."/>
            <person name="Ni X.B."/>
            <person name="Tian J.H."/>
            <person name="Sheng Y."/>
            <person name="Liu T."/>
            <person name="Pan Y.S."/>
            <person name="Xia L.Y."/>
            <person name="Li J."/>
            <person name="Zhao F."/>
            <person name="Cao W.C."/>
        </authorList>
    </citation>
    <scope>NUCLEOTIDE SEQUENCE</scope>
    <source>
        <strain evidence="4">Rsan-2018</strain>
    </source>
</reference>
<dbReference type="GO" id="GO:0008010">
    <property type="term" value="F:structural constituent of chitin-based larval cuticle"/>
    <property type="evidence" value="ECO:0007669"/>
    <property type="project" value="TreeGrafter"/>
</dbReference>
<dbReference type="VEuPathDB" id="VectorBase:RSAN_027663"/>
<keyword evidence="5" id="KW-1185">Reference proteome</keyword>
<comment type="caution">
    <text evidence="4">The sequence shown here is derived from an EMBL/GenBank/DDBJ whole genome shotgun (WGS) entry which is preliminary data.</text>
</comment>
<evidence type="ECO:0000256" key="2">
    <source>
        <dbReference type="PROSITE-ProRule" id="PRU00497"/>
    </source>
</evidence>
<dbReference type="InterPro" id="IPR029070">
    <property type="entry name" value="Chitinase_insertion_sf"/>
</dbReference>
<dbReference type="GO" id="GO:0062129">
    <property type="term" value="C:chitin-based extracellular matrix"/>
    <property type="evidence" value="ECO:0007669"/>
    <property type="project" value="TreeGrafter"/>
</dbReference>
<dbReference type="InterPro" id="IPR031311">
    <property type="entry name" value="CHIT_BIND_RR_consensus"/>
</dbReference>
<evidence type="ECO:0000256" key="3">
    <source>
        <dbReference type="SAM" id="Phobius"/>
    </source>
</evidence>
<dbReference type="EMBL" id="JABSTV010001249">
    <property type="protein sequence ID" value="KAH7962022.1"/>
    <property type="molecule type" value="Genomic_DNA"/>
</dbReference>
<dbReference type="InterPro" id="IPR050468">
    <property type="entry name" value="Cuticle_Struct_Prot"/>
</dbReference>
<keyword evidence="3" id="KW-0812">Transmembrane</keyword>
<evidence type="ECO:0000256" key="1">
    <source>
        <dbReference type="ARBA" id="ARBA00022460"/>
    </source>
</evidence>
<protein>
    <recommendedName>
        <fullName evidence="6">Cuticular protein</fullName>
    </recommendedName>
</protein>
<organism evidence="4 5">
    <name type="scientific">Rhipicephalus sanguineus</name>
    <name type="common">Brown dog tick</name>
    <name type="synonym">Ixodes sanguineus</name>
    <dbReference type="NCBI Taxonomy" id="34632"/>
    <lineage>
        <taxon>Eukaryota</taxon>
        <taxon>Metazoa</taxon>
        <taxon>Ecdysozoa</taxon>
        <taxon>Arthropoda</taxon>
        <taxon>Chelicerata</taxon>
        <taxon>Arachnida</taxon>
        <taxon>Acari</taxon>
        <taxon>Parasitiformes</taxon>
        <taxon>Ixodida</taxon>
        <taxon>Ixodoidea</taxon>
        <taxon>Ixodidae</taxon>
        <taxon>Rhipicephalinae</taxon>
        <taxon>Rhipicephalus</taxon>
        <taxon>Rhipicephalus</taxon>
    </lineage>
</organism>
<evidence type="ECO:0000313" key="5">
    <source>
        <dbReference type="Proteomes" id="UP000821837"/>
    </source>
</evidence>
<dbReference type="InterPro" id="IPR000618">
    <property type="entry name" value="Insect_cuticle"/>
</dbReference>
<dbReference type="PANTHER" id="PTHR10380:SF173">
    <property type="entry name" value="CUTICULAR PROTEIN 47EF, ISOFORM C-RELATED"/>
    <property type="match status" value="1"/>
</dbReference>
<reference evidence="4" key="2">
    <citation type="submission" date="2021-09" db="EMBL/GenBank/DDBJ databases">
        <authorList>
            <person name="Jia N."/>
            <person name="Wang J."/>
            <person name="Shi W."/>
            <person name="Du L."/>
            <person name="Sun Y."/>
            <person name="Zhan W."/>
            <person name="Jiang J."/>
            <person name="Wang Q."/>
            <person name="Zhang B."/>
            <person name="Ji P."/>
            <person name="Sakyi L.B."/>
            <person name="Cui X."/>
            <person name="Yuan T."/>
            <person name="Jiang B."/>
            <person name="Yang W."/>
            <person name="Lam T.T.-Y."/>
            <person name="Chang Q."/>
            <person name="Ding S."/>
            <person name="Wang X."/>
            <person name="Zhu J."/>
            <person name="Ruan X."/>
            <person name="Zhao L."/>
            <person name="Wei J."/>
            <person name="Que T."/>
            <person name="Du C."/>
            <person name="Cheng J."/>
            <person name="Dai P."/>
            <person name="Han X."/>
            <person name="Huang E."/>
            <person name="Gao Y."/>
            <person name="Liu J."/>
            <person name="Shao H."/>
            <person name="Ye R."/>
            <person name="Li L."/>
            <person name="Wei W."/>
            <person name="Wang X."/>
            <person name="Wang C."/>
            <person name="Huo Q."/>
            <person name="Li W."/>
            <person name="Guo W."/>
            <person name="Chen H."/>
            <person name="Chen S."/>
            <person name="Zhou L."/>
            <person name="Zhou L."/>
            <person name="Ni X."/>
            <person name="Tian J."/>
            <person name="Zhou Y."/>
            <person name="Sheng Y."/>
            <person name="Liu T."/>
            <person name="Pan Y."/>
            <person name="Xia L."/>
            <person name="Li J."/>
            <person name="Zhao F."/>
            <person name="Cao W."/>
        </authorList>
    </citation>
    <scope>NUCLEOTIDE SEQUENCE</scope>
    <source>
        <strain evidence="4">Rsan-2018</strain>
        <tissue evidence="4">Larvae</tissue>
    </source>
</reference>
<dbReference type="PROSITE" id="PS51155">
    <property type="entry name" value="CHIT_BIND_RR_2"/>
    <property type="match status" value="1"/>
</dbReference>
<proteinExistence type="predicted"/>
<gene>
    <name evidence="4" type="ORF">HPB52_013992</name>
</gene>
<accession>A0A9D4T0U1</accession>
<sequence length="199" mass="22425">MVEILVGMMENVVYMMGVMVDIVGPLVGVLGGWWESWWFGGHSVGIMGGWWRHKVGGWWNNWWVCWVDAGMLRVWWETRWAKWVAFLGLLAIAAAQVQLQEQFPPHPYTFSYESTGEDGGRISQQETGDERNFKTGSYSYQTPDGVYRTANYVADDQGFRVSIDTNEPGTKAENPADVTLNANPIEVPATAYTFGKSKS</sequence>
<dbReference type="Proteomes" id="UP000821837">
    <property type="component" value="Chromosome 3"/>
</dbReference>
<dbReference type="PANTHER" id="PTHR10380">
    <property type="entry name" value="CUTICLE PROTEIN"/>
    <property type="match status" value="1"/>
</dbReference>
<dbReference type="Pfam" id="PF00379">
    <property type="entry name" value="Chitin_bind_4"/>
    <property type="match status" value="1"/>
</dbReference>
<dbReference type="AlphaFoldDB" id="A0A9D4T0U1"/>
<feature type="transmembrane region" description="Helical" evidence="3">
    <location>
        <begin position="12"/>
        <end position="34"/>
    </location>
</feature>
<dbReference type="Gene3D" id="3.10.50.10">
    <property type="match status" value="1"/>
</dbReference>
<evidence type="ECO:0008006" key="6">
    <source>
        <dbReference type="Google" id="ProtNLM"/>
    </source>
</evidence>
<name>A0A9D4T0U1_RHISA</name>
<keyword evidence="1 2" id="KW-0193">Cuticle</keyword>
<evidence type="ECO:0000313" key="4">
    <source>
        <dbReference type="EMBL" id="KAH7962022.1"/>
    </source>
</evidence>
<dbReference type="PROSITE" id="PS00233">
    <property type="entry name" value="CHIT_BIND_RR_1"/>
    <property type="match status" value="1"/>
</dbReference>
<keyword evidence="3" id="KW-0472">Membrane</keyword>
<keyword evidence="3" id="KW-1133">Transmembrane helix</keyword>